<comment type="caution">
    <text evidence="1">The sequence shown here is derived from an EMBL/GenBank/DDBJ whole genome shotgun (WGS) entry which is preliminary data.</text>
</comment>
<dbReference type="OrthoDB" id="436262at2759"/>
<accession>A0A420I081</accession>
<sequence length="75" mass="9009">MLFFEVLEDRFLDVNPCFRCRTIQVYFKLVEKFPKRRQRAAEFAARSLEDKSSNVRRKILQVCARGPIFIVERLI</sequence>
<dbReference type="AlphaFoldDB" id="A0A420I081"/>
<organism evidence="1 2">
    <name type="scientific">Erysiphe neolycopersici</name>
    <dbReference type="NCBI Taxonomy" id="212602"/>
    <lineage>
        <taxon>Eukaryota</taxon>
        <taxon>Fungi</taxon>
        <taxon>Dikarya</taxon>
        <taxon>Ascomycota</taxon>
        <taxon>Pezizomycotina</taxon>
        <taxon>Leotiomycetes</taxon>
        <taxon>Erysiphales</taxon>
        <taxon>Erysiphaceae</taxon>
        <taxon>Erysiphe</taxon>
    </lineage>
</organism>
<evidence type="ECO:0000313" key="1">
    <source>
        <dbReference type="EMBL" id="RKF63099.1"/>
    </source>
</evidence>
<reference evidence="1 2" key="1">
    <citation type="journal article" date="2018" name="BMC Genomics">
        <title>Comparative genome analyses reveal sequence features reflecting distinct modes of host-adaptation between dicot and monocot powdery mildew.</title>
        <authorList>
            <person name="Wu Y."/>
            <person name="Ma X."/>
            <person name="Pan Z."/>
            <person name="Kale S.D."/>
            <person name="Song Y."/>
            <person name="King H."/>
            <person name="Zhang Q."/>
            <person name="Presley C."/>
            <person name="Deng X."/>
            <person name="Wei C.I."/>
            <person name="Xiao S."/>
        </authorList>
    </citation>
    <scope>NUCLEOTIDE SEQUENCE [LARGE SCALE GENOMIC DNA]</scope>
    <source>
        <strain evidence="1">UMSG2</strain>
    </source>
</reference>
<keyword evidence="2" id="KW-1185">Reference proteome</keyword>
<proteinExistence type="predicted"/>
<dbReference type="Proteomes" id="UP000286134">
    <property type="component" value="Unassembled WGS sequence"/>
</dbReference>
<dbReference type="EMBL" id="MCFK01002806">
    <property type="protein sequence ID" value="RKF63099.1"/>
    <property type="molecule type" value="Genomic_DNA"/>
</dbReference>
<dbReference type="STRING" id="212602.A0A420I081"/>
<gene>
    <name evidence="1" type="ORF">OnM2_028014</name>
</gene>
<name>A0A420I081_9PEZI</name>
<protein>
    <submittedName>
        <fullName evidence="1">Putative condensin subunit cnd1</fullName>
    </submittedName>
</protein>
<evidence type="ECO:0000313" key="2">
    <source>
        <dbReference type="Proteomes" id="UP000286134"/>
    </source>
</evidence>